<dbReference type="OrthoDB" id="1878542at2759"/>
<dbReference type="EMBL" id="JACAZE010000006">
    <property type="protein sequence ID" value="KAF7313865.1"/>
    <property type="molecule type" value="Genomic_DNA"/>
</dbReference>
<dbReference type="PRINTS" id="PR00420">
    <property type="entry name" value="RNGMNOXGNASE"/>
</dbReference>
<proteinExistence type="inferred from homology"/>
<keyword evidence="7" id="KW-0812">Transmembrane</keyword>
<keyword evidence="7" id="KW-0472">Membrane</keyword>
<dbReference type="GO" id="GO:0004497">
    <property type="term" value="F:monooxygenase activity"/>
    <property type="evidence" value="ECO:0007669"/>
    <property type="project" value="UniProtKB-KW"/>
</dbReference>
<dbReference type="GO" id="GO:0071949">
    <property type="term" value="F:FAD binding"/>
    <property type="evidence" value="ECO:0007669"/>
    <property type="project" value="InterPro"/>
</dbReference>
<feature type="transmembrane region" description="Helical" evidence="7">
    <location>
        <begin position="12"/>
        <end position="29"/>
    </location>
</feature>
<dbReference type="AlphaFoldDB" id="A0A8H6T836"/>
<feature type="compositionally biased region" description="Polar residues" evidence="6">
    <location>
        <begin position="453"/>
        <end position="466"/>
    </location>
</feature>
<evidence type="ECO:0000259" key="8">
    <source>
        <dbReference type="Pfam" id="PF01494"/>
    </source>
</evidence>
<evidence type="ECO:0000256" key="7">
    <source>
        <dbReference type="SAM" id="Phobius"/>
    </source>
</evidence>
<evidence type="ECO:0000256" key="3">
    <source>
        <dbReference type="ARBA" id="ARBA00022827"/>
    </source>
</evidence>
<reference evidence="9" key="1">
    <citation type="submission" date="2020-05" db="EMBL/GenBank/DDBJ databases">
        <title>Mycena genomes resolve the evolution of fungal bioluminescence.</title>
        <authorList>
            <person name="Tsai I.J."/>
        </authorList>
    </citation>
    <scope>NUCLEOTIDE SEQUENCE</scope>
    <source>
        <strain evidence="9">110903Hualien_Pintung</strain>
    </source>
</reference>
<protein>
    <submittedName>
        <fullName evidence="9">FAD-binding-3 domain-containing protein</fullName>
    </submittedName>
</protein>
<dbReference type="Gene3D" id="3.50.50.60">
    <property type="entry name" value="FAD/NAD(P)-binding domain"/>
    <property type="match status" value="1"/>
</dbReference>
<evidence type="ECO:0000313" key="10">
    <source>
        <dbReference type="Proteomes" id="UP000613580"/>
    </source>
</evidence>
<comment type="caution">
    <text evidence="9">The sequence shown here is derived from an EMBL/GenBank/DDBJ whole genome shotgun (WGS) entry which is preliminary data.</text>
</comment>
<evidence type="ECO:0000256" key="5">
    <source>
        <dbReference type="ARBA" id="ARBA00023033"/>
    </source>
</evidence>
<keyword evidence="4" id="KW-0560">Oxidoreductase</keyword>
<dbReference type="PANTHER" id="PTHR13789">
    <property type="entry name" value="MONOOXYGENASE"/>
    <property type="match status" value="1"/>
</dbReference>
<name>A0A8H6T836_MYCCL</name>
<sequence length="466" mass="51817">MNSAKAEVSLRIVIVGGGIAGLATAFTLARGGHSVTVLERTDGSARGEGGLRSPPNMTRILSRSWGLDLAKVAVNCSQFVFNSADGELMGLVQLHEDFLVDLMANFVFLKHGDLHTMLLDLAKREGVEFRYNAAVQSVDCDAVSVTLESGERLDADLVVGADGPASLVRDAVVGEKVTGYKDGHLSLTLAIPTQLMEDDEELRSLTKDGNWWVWLGPSTLIHGSLINGTKEFSMVIALQGVPQETLEQYDESWEKSYPIEHFGIDFTTFDSRVQKLVKLARNVTPTVHIRRPILESSACEQARIVIVGDAAHPLVPAGQHNAGITIEDAETLGALFSRIQHRDQISRLLAAYEEIRQPRCNYAQDWELRKRIMMSAPTGPEQKARDAGIRRMMLYNDWTHIDETRFREMWGDEMEMFSYFSTEVVADWWTKWGSLLARNTDKEEMPTRPSLEVSVSSSGPRSTCVY</sequence>
<accession>A0A8H6T836</accession>
<keyword evidence="10" id="KW-1185">Reference proteome</keyword>
<dbReference type="PANTHER" id="PTHR13789:SF309">
    <property type="entry name" value="PUTATIVE (AFU_ORTHOLOGUE AFUA_6G14510)-RELATED"/>
    <property type="match status" value="1"/>
</dbReference>
<evidence type="ECO:0000256" key="6">
    <source>
        <dbReference type="SAM" id="MobiDB-lite"/>
    </source>
</evidence>
<evidence type="ECO:0000256" key="1">
    <source>
        <dbReference type="ARBA" id="ARBA00007992"/>
    </source>
</evidence>
<keyword evidence="3" id="KW-0274">FAD</keyword>
<dbReference type="InterPro" id="IPR036188">
    <property type="entry name" value="FAD/NAD-bd_sf"/>
</dbReference>
<gene>
    <name evidence="9" type="ORF">HMN09_00544200</name>
</gene>
<dbReference type="SUPFAM" id="SSF51905">
    <property type="entry name" value="FAD/NAD(P)-binding domain"/>
    <property type="match status" value="1"/>
</dbReference>
<comment type="similarity">
    <text evidence="1">Belongs to the paxM FAD-dependent monooxygenase family.</text>
</comment>
<dbReference type="Pfam" id="PF01494">
    <property type="entry name" value="FAD_binding_3"/>
    <property type="match status" value="1"/>
</dbReference>
<feature type="region of interest" description="Disordered" evidence="6">
    <location>
        <begin position="446"/>
        <end position="466"/>
    </location>
</feature>
<keyword evidence="5" id="KW-0503">Monooxygenase</keyword>
<dbReference type="Proteomes" id="UP000613580">
    <property type="component" value="Unassembled WGS sequence"/>
</dbReference>
<feature type="domain" description="FAD-binding" evidence="8">
    <location>
        <begin position="11"/>
        <end position="362"/>
    </location>
</feature>
<organism evidence="9 10">
    <name type="scientific">Mycena chlorophos</name>
    <name type="common">Agaric fungus</name>
    <name type="synonym">Agaricus chlorophos</name>
    <dbReference type="NCBI Taxonomy" id="658473"/>
    <lineage>
        <taxon>Eukaryota</taxon>
        <taxon>Fungi</taxon>
        <taxon>Dikarya</taxon>
        <taxon>Basidiomycota</taxon>
        <taxon>Agaricomycotina</taxon>
        <taxon>Agaricomycetes</taxon>
        <taxon>Agaricomycetidae</taxon>
        <taxon>Agaricales</taxon>
        <taxon>Marasmiineae</taxon>
        <taxon>Mycenaceae</taxon>
        <taxon>Mycena</taxon>
    </lineage>
</organism>
<dbReference type="InterPro" id="IPR002938">
    <property type="entry name" value="FAD-bd"/>
</dbReference>
<keyword evidence="2" id="KW-0285">Flavoprotein</keyword>
<evidence type="ECO:0000313" key="9">
    <source>
        <dbReference type="EMBL" id="KAF7313865.1"/>
    </source>
</evidence>
<keyword evidence="7" id="KW-1133">Transmembrane helix</keyword>
<evidence type="ECO:0000256" key="4">
    <source>
        <dbReference type="ARBA" id="ARBA00023002"/>
    </source>
</evidence>
<evidence type="ECO:0000256" key="2">
    <source>
        <dbReference type="ARBA" id="ARBA00022630"/>
    </source>
</evidence>
<dbReference type="InterPro" id="IPR050493">
    <property type="entry name" value="FAD-dep_Monooxygenase_BioMet"/>
</dbReference>